<accession>A0A4R6RJM7</accession>
<comment type="caution">
    <text evidence="1">The sequence shown here is derived from an EMBL/GenBank/DDBJ whole genome shotgun (WGS) entry which is preliminary data.</text>
</comment>
<gene>
    <name evidence="1" type="ORF">EDD54_0501</name>
</gene>
<name>A0A4R6RJM7_9HYPH</name>
<proteinExistence type="predicted"/>
<sequence>MDGLTESERRALAYIAEEMAGLVFEEEILDRLESLGLAVRASDDWSLTERGLAVLAAAAAS</sequence>
<evidence type="ECO:0000313" key="1">
    <source>
        <dbReference type="EMBL" id="TDP86622.1"/>
    </source>
</evidence>
<dbReference type="Proteomes" id="UP000294547">
    <property type="component" value="Unassembled WGS sequence"/>
</dbReference>
<dbReference type="AlphaFoldDB" id="A0A4R6RJM7"/>
<reference evidence="1 2" key="1">
    <citation type="submission" date="2019-03" db="EMBL/GenBank/DDBJ databases">
        <title>Genomic Encyclopedia of Type Strains, Phase IV (KMG-IV): sequencing the most valuable type-strain genomes for metagenomic binning, comparative biology and taxonomic classification.</title>
        <authorList>
            <person name="Goeker M."/>
        </authorList>
    </citation>
    <scope>NUCLEOTIDE SEQUENCE [LARGE SCALE GENOMIC DNA]</scope>
    <source>
        <strain evidence="1 2">DSM 102969</strain>
    </source>
</reference>
<dbReference type="EMBL" id="SNXY01000006">
    <property type="protein sequence ID" value="TDP86622.1"/>
    <property type="molecule type" value="Genomic_DNA"/>
</dbReference>
<protein>
    <submittedName>
        <fullName evidence="1">Uncharacterized protein</fullName>
    </submittedName>
</protein>
<organism evidence="1 2">
    <name type="scientific">Oharaeibacter diazotrophicus</name>
    <dbReference type="NCBI Taxonomy" id="1920512"/>
    <lineage>
        <taxon>Bacteria</taxon>
        <taxon>Pseudomonadati</taxon>
        <taxon>Pseudomonadota</taxon>
        <taxon>Alphaproteobacteria</taxon>
        <taxon>Hyphomicrobiales</taxon>
        <taxon>Pleomorphomonadaceae</taxon>
        <taxon>Oharaeibacter</taxon>
    </lineage>
</organism>
<evidence type="ECO:0000313" key="2">
    <source>
        <dbReference type="Proteomes" id="UP000294547"/>
    </source>
</evidence>
<keyword evidence="2" id="KW-1185">Reference proteome</keyword>
<dbReference type="RefSeq" id="WP_126536887.1">
    <property type="nucleotide sequence ID" value="NZ_BSPM01000008.1"/>
</dbReference>